<dbReference type="AlphaFoldDB" id="A0A7D5LD77"/>
<keyword evidence="1" id="KW-0812">Transmembrane</keyword>
<dbReference type="KEGG" id="halu:HUG12_19840"/>
<feature type="transmembrane region" description="Helical" evidence="1">
    <location>
        <begin position="129"/>
        <end position="150"/>
    </location>
</feature>
<reference evidence="3 4" key="1">
    <citation type="submission" date="2020-06" db="EMBL/GenBank/DDBJ databases">
        <title>NJ-3-1, isolated from saline soil.</title>
        <authorList>
            <person name="Cui H.L."/>
            <person name="Shi X."/>
        </authorList>
    </citation>
    <scope>NUCLEOTIDE SEQUENCE [LARGE SCALE GENOMIC DNA]</scope>
    <source>
        <strain evidence="3 4">NJ-3-1</strain>
    </source>
</reference>
<gene>
    <name evidence="3" type="ORF">HUG12_19840</name>
</gene>
<dbReference type="RefSeq" id="WP_179270435.1">
    <property type="nucleotide sequence ID" value="NZ_CP058579.1"/>
</dbReference>
<dbReference type="InterPro" id="IPR009936">
    <property type="entry name" value="DUF1468"/>
</dbReference>
<evidence type="ECO:0000259" key="2">
    <source>
        <dbReference type="Pfam" id="PF07331"/>
    </source>
</evidence>
<evidence type="ECO:0000313" key="3">
    <source>
        <dbReference type="EMBL" id="QLG63851.1"/>
    </source>
</evidence>
<dbReference type="OrthoDB" id="326396at2157"/>
<keyword evidence="1" id="KW-0472">Membrane</keyword>
<dbReference type="EMBL" id="CP058579">
    <property type="protein sequence ID" value="QLG63851.1"/>
    <property type="molecule type" value="Genomic_DNA"/>
</dbReference>
<evidence type="ECO:0000256" key="1">
    <source>
        <dbReference type="SAM" id="Phobius"/>
    </source>
</evidence>
<accession>A0A7D5LD77</accession>
<proteinExistence type="predicted"/>
<protein>
    <submittedName>
        <fullName evidence="3">Tripartite tricarboxylate transporter TctB family protein</fullName>
    </submittedName>
</protein>
<dbReference type="GeneID" id="56039761"/>
<dbReference type="Pfam" id="PF07331">
    <property type="entry name" value="TctB"/>
    <property type="match status" value="1"/>
</dbReference>
<dbReference type="Proteomes" id="UP000509626">
    <property type="component" value="Chromosome"/>
</dbReference>
<evidence type="ECO:0000313" key="4">
    <source>
        <dbReference type="Proteomes" id="UP000509626"/>
    </source>
</evidence>
<name>A0A7D5LD77_9EURY</name>
<feature type="transmembrane region" description="Helical" evidence="1">
    <location>
        <begin position="42"/>
        <end position="64"/>
    </location>
</feature>
<keyword evidence="4" id="KW-1185">Reference proteome</keyword>
<keyword evidence="1" id="KW-1133">Transmembrane helix</keyword>
<feature type="transmembrane region" description="Helical" evidence="1">
    <location>
        <begin position="156"/>
        <end position="176"/>
    </location>
</feature>
<feature type="domain" description="DUF1468" evidence="2">
    <location>
        <begin position="19"/>
        <end position="180"/>
    </location>
</feature>
<sequence length="195" mass="21989">MTVRSRVANITPEHVMLVSLMVLGTVFYVIPDLEDYSRNASIFPQYTGAIVVVGAALLLVGSYLPGPIRSFVVEEVSITSGETTKEFMDEKEKRTEEVEEKEDVRRETLGTDYGFHVNDTVVMMVLSTLYLAAGYAAGMLYVTPLFVVAYTQWFKVRWWLSLLLAALATAIIYLFIEYLLIPFDQGQYVFTQGLL</sequence>
<feature type="transmembrane region" description="Helical" evidence="1">
    <location>
        <begin position="12"/>
        <end position="30"/>
    </location>
</feature>
<organism evidence="3 4">
    <name type="scientific">Halorarum salinum</name>
    <dbReference type="NCBI Taxonomy" id="2743089"/>
    <lineage>
        <taxon>Archaea</taxon>
        <taxon>Methanobacteriati</taxon>
        <taxon>Methanobacteriota</taxon>
        <taxon>Stenosarchaea group</taxon>
        <taxon>Halobacteria</taxon>
        <taxon>Halobacteriales</taxon>
        <taxon>Haloferacaceae</taxon>
        <taxon>Halorarum</taxon>
    </lineage>
</organism>